<dbReference type="SUPFAM" id="SSF51445">
    <property type="entry name" value="(Trans)glycosidases"/>
    <property type="match status" value="1"/>
</dbReference>
<dbReference type="PRINTS" id="PR00133">
    <property type="entry name" value="GLHYDRLASE3"/>
</dbReference>
<comment type="similarity">
    <text evidence="1 4">Belongs to the glycosyl hydrolase 3 family.</text>
</comment>
<gene>
    <name evidence="6" type="primary">bglB_7</name>
    <name evidence="6" type="ORF">CLORY_42970</name>
</gene>
<dbReference type="InterPro" id="IPR036962">
    <property type="entry name" value="Glyco_hydro_3_N_sf"/>
</dbReference>
<evidence type="ECO:0000313" key="7">
    <source>
        <dbReference type="Proteomes" id="UP000190080"/>
    </source>
</evidence>
<dbReference type="InterPro" id="IPR050288">
    <property type="entry name" value="Cellulose_deg_GH3"/>
</dbReference>
<dbReference type="SUPFAM" id="SSF52279">
    <property type="entry name" value="Beta-D-glucan exohydrolase, C-terminal domain"/>
    <property type="match status" value="1"/>
</dbReference>
<dbReference type="AlphaFoldDB" id="A0A1V4I8I0"/>
<dbReference type="FunFam" id="2.60.40.10:FF:000495">
    <property type="entry name" value="Periplasmic beta-glucosidase"/>
    <property type="match status" value="1"/>
</dbReference>
<evidence type="ECO:0000256" key="2">
    <source>
        <dbReference type="ARBA" id="ARBA00022801"/>
    </source>
</evidence>
<sequence>MKVNEIISKMTMQEKFILLTGKDNWSTVPMEQLGIPSIRVSDGPHGVRKVRDRSQEEKKLLEGVVTGVTWNEETLKGVCFPTASAIAATWNKDLARETGKALGKECVNLDIDVLLGPGTNIKRTPLCGRNFEYFSEDPLLAGELAAEYINGVQSQNVGTSLKHFAGNNQEFDRMNISSEIDERTMREIYLKPFEIAVKKAQPWTVMCAYNRFNGMYCSENKFLLDEVLKKEFGHKGIVVSDWWAVHDRAKALSASLELEMPFSDKSVGSLKNSYEKGEITDEEIDSAVERLLNFIFKAYDSRKKRDKSYDVEHQRKLAKEVALEAITLLKNEDNLLPINKGNVRNIAVIGDMAENPAIQGGGSSCVNAEHVVSPLEAIKDAAGADFNIEYSSAYRNWEHTSEVNGLNTAMEIAGKSDITLLFVGDTSQIEGESFDRTSIKLPAIFEKVILNIAEQNPNTVVVVQAGSAIDMSAWIDKVKAVVFSWFTGEEGGSALADILFGKVSPSGKIAETFPLKLEDTPAYGTYPGNGYASWYSEGIMVGYRYYDTYKKPVLFPFGYGLSYTTFEYSGIKVSADNIKEDDKLTITLKIRNTGSYAAKEIVQLYVRDIVTKVIRPYKELKAFEKVYLEPNEEKEINFVLEKDAFAYYNTTLKKWFVESGDFEILVGSSSRDIKASKRVNIQAKKNFS</sequence>
<evidence type="ECO:0000313" key="6">
    <source>
        <dbReference type="EMBL" id="OPJ56180.1"/>
    </source>
</evidence>
<dbReference type="InterPro" id="IPR026891">
    <property type="entry name" value="Fn3-like"/>
</dbReference>
<dbReference type="Pfam" id="PF14310">
    <property type="entry name" value="Fn3-like"/>
    <property type="match status" value="1"/>
</dbReference>
<reference evidence="6 7" key="1">
    <citation type="submission" date="2017-03" db="EMBL/GenBank/DDBJ databases">
        <title>Genome sequence of Clostridium oryzae DSM 28571.</title>
        <authorList>
            <person name="Poehlein A."/>
            <person name="Daniel R."/>
        </authorList>
    </citation>
    <scope>NUCLEOTIDE SEQUENCE [LARGE SCALE GENOMIC DNA]</scope>
    <source>
        <strain evidence="6 7">DSM 28571</strain>
    </source>
</reference>
<dbReference type="Gene3D" id="3.40.50.1700">
    <property type="entry name" value="Glycoside hydrolase family 3 C-terminal domain"/>
    <property type="match status" value="1"/>
</dbReference>
<evidence type="ECO:0000259" key="5">
    <source>
        <dbReference type="SMART" id="SM01217"/>
    </source>
</evidence>
<keyword evidence="3" id="KW-0119">Carbohydrate metabolism</keyword>
<dbReference type="GO" id="GO:0005975">
    <property type="term" value="P:carbohydrate metabolic process"/>
    <property type="evidence" value="ECO:0007669"/>
    <property type="project" value="InterPro"/>
</dbReference>
<keyword evidence="7" id="KW-1185">Reference proteome</keyword>
<dbReference type="EC" id="3.2.1.21" evidence="6"/>
<evidence type="ECO:0000256" key="3">
    <source>
        <dbReference type="ARBA" id="ARBA00023277"/>
    </source>
</evidence>
<name>A0A1V4I8I0_9CLOT</name>
<dbReference type="OrthoDB" id="9805821at2"/>
<dbReference type="PANTHER" id="PTHR42715">
    <property type="entry name" value="BETA-GLUCOSIDASE"/>
    <property type="match status" value="1"/>
</dbReference>
<dbReference type="Pfam" id="PF00933">
    <property type="entry name" value="Glyco_hydro_3"/>
    <property type="match status" value="1"/>
</dbReference>
<dbReference type="InterPro" id="IPR036881">
    <property type="entry name" value="Glyco_hydro_3_C_sf"/>
</dbReference>
<proteinExistence type="inferred from homology"/>
<dbReference type="Gene3D" id="3.20.20.300">
    <property type="entry name" value="Glycoside hydrolase, family 3, N-terminal domain"/>
    <property type="match status" value="1"/>
</dbReference>
<dbReference type="PROSITE" id="PS00775">
    <property type="entry name" value="GLYCOSYL_HYDROL_F3"/>
    <property type="match status" value="1"/>
</dbReference>
<dbReference type="STRING" id="1450648.CLORY_42970"/>
<organism evidence="6 7">
    <name type="scientific">Clostridium oryzae</name>
    <dbReference type="NCBI Taxonomy" id="1450648"/>
    <lineage>
        <taxon>Bacteria</taxon>
        <taxon>Bacillati</taxon>
        <taxon>Bacillota</taxon>
        <taxon>Clostridia</taxon>
        <taxon>Eubacteriales</taxon>
        <taxon>Clostridiaceae</taxon>
        <taxon>Clostridium</taxon>
    </lineage>
</organism>
<dbReference type="Gene3D" id="2.60.40.10">
    <property type="entry name" value="Immunoglobulins"/>
    <property type="match status" value="1"/>
</dbReference>
<dbReference type="InterPro" id="IPR017853">
    <property type="entry name" value="GH"/>
</dbReference>
<dbReference type="InterPro" id="IPR001764">
    <property type="entry name" value="Glyco_hydro_3_N"/>
</dbReference>
<comment type="caution">
    <text evidence="6">The sequence shown here is derived from an EMBL/GenBank/DDBJ whole genome shotgun (WGS) entry which is preliminary data.</text>
</comment>
<dbReference type="EMBL" id="MZGV01000098">
    <property type="protein sequence ID" value="OPJ56180.1"/>
    <property type="molecule type" value="Genomic_DNA"/>
</dbReference>
<evidence type="ECO:0000256" key="1">
    <source>
        <dbReference type="ARBA" id="ARBA00005336"/>
    </source>
</evidence>
<dbReference type="SMART" id="SM01217">
    <property type="entry name" value="Fn3_like"/>
    <property type="match status" value="1"/>
</dbReference>
<protein>
    <submittedName>
        <fullName evidence="6">Thermostable beta-glucosidase B</fullName>
        <ecNumber evidence="6">3.2.1.21</ecNumber>
    </submittedName>
</protein>
<dbReference type="Proteomes" id="UP000190080">
    <property type="component" value="Unassembled WGS sequence"/>
</dbReference>
<dbReference type="GO" id="GO:0008422">
    <property type="term" value="F:beta-glucosidase activity"/>
    <property type="evidence" value="ECO:0007669"/>
    <property type="project" value="UniProtKB-EC"/>
</dbReference>
<dbReference type="InterPro" id="IPR013783">
    <property type="entry name" value="Ig-like_fold"/>
</dbReference>
<dbReference type="PANTHER" id="PTHR42715:SF10">
    <property type="entry name" value="BETA-GLUCOSIDASE"/>
    <property type="match status" value="1"/>
</dbReference>
<accession>A0A1V4I8I0</accession>
<dbReference type="InterPro" id="IPR002772">
    <property type="entry name" value="Glyco_hydro_3_C"/>
</dbReference>
<evidence type="ECO:0000256" key="4">
    <source>
        <dbReference type="RuleBase" id="RU361161"/>
    </source>
</evidence>
<keyword evidence="4 6" id="KW-0326">Glycosidase</keyword>
<dbReference type="RefSeq" id="WP_079428377.1">
    <property type="nucleotide sequence ID" value="NZ_MZGV01000098.1"/>
</dbReference>
<dbReference type="Pfam" id="PF01915">
    <property type="entry name" value="Glyco_hydro_3_C"/>
    <property type="match status" value="1"/>
</dbReference>
<feature type="domain" description="Fibronectin type III-like" evidence="5">
    <location>
        <begin position="600"/>
        <end position="670"/>
    </location>
</feature>
<keyword evidence="2 4" id="KW-0378">Hydrolase</keyword>
<dbReference type="InterPro" id="IPR019800">
    <property type="entry name" value="Glyco_hydro_3_AS"/>
</dbReference>